<dbReference type="EMBL" id="UWOC01000157">
    <property type="protein sequence ID" value="VCU09888.1"/>
    <property type="molecule type" value="Genomic_DNA"/>
</dbReference>
<sequence length="220" mass="23008">MMLGSVLGHRVAKPSRPPDARLGGLRSPRLRRGGAALLAVYGLLAGGCTTMPVASMVKLARTDFTTVDPAALRVAVKLPEGIRPRPNGVRLKLTTTIDGATETREFVLADPADPGEFVSLRGEVSKGAAVHAFRLAPADVAKMTEFRAAQLARKAAGGRGSLGLGVAADGCRTGALPSKVLLTTYLRTEPDGAFFPLMRDVDLRDAMPGRDLAAEIPPCG</sequence>
<comment type="caution">
    <text evidence="2">The sequence shown here is derived from an EMBL/GenBank/DDBJ whole genome shotgun (WGS) entry which is preliminary data.</text>
</comment>
<reference evidence="3" key="1">
    <citation type="submission" date="2018-10" db="EMBL/GenBank/DDBJ databases">
        <authorList>
            <person name="Peiro R."/>
            <person name="Begona"/>
            <person name="Cbmso G."/>
            <person name="Lopez M."/>
            <person name="Gonzalez S."/>
            <person name="Sacristan E."/>
            <person name="Castillo E."/>
        </authorList>
    </citation>
    <scope>NUCLEOTIDE SEQUENCE [LARGE SCALE GENOMIC DNA]</scope>
</reference>
<evidence type="ECO:0000313" key="2">
    <source>
        <dbReference type="EMBL" id="VCU09888.1"/>
    </source>
</evidence>
<keyword evidence="3" id="KW-1185">Reference proteome</keyword>
<gene>
    <name evidence="2" type="ORF">RHODGE_RHODGE_03055</name>
</gene>
<proteinExistence type="predicted"/>
<dbReference type="AlphaFoldDB" id="A0A3S5CYH7"/>
<dbReference type="RefSeq" id="WP_244601624.1">
    <property type="nucleotide sequence ID" value="NZ_UWOC01000157.1"/>
</dbReference>
<evidence type="ECO:0000256" key="1">
    <source>
        <dbReference type="SAM" id="MobiDB-lite"/>
    </source>
</evidence>
<evidence type="ECO:0000313" key="3">
    <source>
        <dbReference type="Proteomes" id="UP000289200"/>
    </source>
</evidence>
<feature type="region of interest" description="Disordered" evidence="1">
    <location>
        <begin position="1"/>
        <end position="26"/>
    </location>
</feature>
<dbReference type="Proteomes" id="UP000289200">
    <property type="component" value="Unassembled WGS sequence"/>
</dbReference>
<protein>
    <submittedName>
        <fullName evidence="2">Uncharacterized protein</fullName>
    </submittedName>
</protein>
<name>A0A3S5CYH7_9BRAD</name>
<accession>A0A3S5CYH7</accession>
<organism evidence="2 3">
    <name type="scientific">Rhodoplanes serenus</name>
    <dbReference type="NCBI Taxonomy" id="200615"/>
    <lineage>
        <taxon>Bacteria</taxon>
        <taxon>Pseudomonadati</taxon>
        <taxon>Pseudomonadota</taxon>
        <taxon>Alphaproteobacteria</taxon>
        <taxon>Hyphomicrobiales</taxon>
        <taxon>Nitrobacteraceae</taxon>
        <taxon>Rhodoplanes</taxon>
    </lineage>
</organism>